<protein>
    <submittedName>
        <fullName evidence="1">Uncharacterized protein</fullName>
    </submittedName>
</protein>
<organism evidence="1 2">
    <name type="scientific">Ceratocystis pirilliformis</name>
    <dbReference type="NCBI Taxonomy" id="259994"/>
    <lineage>
        <taxon>Eukaryota</taxon>
        <taxon>Fungi</taxon>
        <taxon>Dikarya</taxon>
        <taxon>Ascomycota</taxon>
        <taxon>Pezizomycotina</taxon>
        <taxon>Sordariomycetes</taxon>
        <taxon>Hypocreomycetidae</taxon>
        <taxon>Microascales</taxon>
        <taxon>Ceratocystidaceae</taxon>
        <taxon>Ceratocystis</taxon>
    </lineage>
</organism>
<keyword evidence="2" id="KW-1185">Reference proteome</keyword>
<evidence type="ECO:0000313" key="1">
    <source>
        <dbReference type="EMBL" id="KAL1887256.1"/>
    </source>
</evidence>
<evidence type="ECO:0000313" key="2">
    <source>
        <dbReference type="Proteomes" id="UP001583280"/>
    </source>
</evidence>
<sequence>MVRRCVGTGENRPGLEGQPMIRHDESRFYEPPENTIWMRRYIFDDNPEERVIPACRDGMLIEFGIEESWDAVELAYYLPWTRLNEPFLRNFHPALSTARFVTMRRNENGEFNWVVEGIPATPMHSYINRIPVLVRPWCYIMPATMRTHHDLWRKETRYNPRQLLNCDEIHFIRRAFPRSLGVQVLLCGLLVMQYRSYDDILADWKHTVPFHFRGLPITFNVLHIRASTGQQMKHHRNVALGLRLQLECGRHVVTTWTSELIRTGVLRPPKKPKPKSLAQKAHEWWKPRLYEEPSPAVGTTEDEIAKLHKTYDEPFSGSFPAGVKHDLAFIKPHDEFPLPSMVRLPGFPLMTGFSGIQHALHTGRIFLTGSGVDTRYSGRVTSRVVEQTGEAAVQGTQYLWGDKREQRRTMGAGRLPHYTVALLWTVPREGDVYASPDKGRAGTIVCQGSPTNAHAKVVVMKNFEVD</sequence>
<proteinExistence type="predicted"/>
<comment type="caution">
    <text evidence="1">The sequence shown here is derived from an EMBL/GenBank/DDBJ whole genome shotgun (WGS) entry which is preliminary data.</text>
</comment>
<reference evidence="1 2" key="1">
    <citation type="journal article" date="2024" name="IMA Fungus">
        <title>IMA Genome - F19 : A genome assembly and annotation guide to empower mycologists, including annotated draft genome sequences of Ceratocystis pirilliformis, Diaporthe australafricana, Fusarium ophioides, Paecilomyces lecythidis, and Sporothrix stenoceras.</title>
        <authorList>
            <person name="Aylward J."/>
            <person name="Wilson A.M."/>
            <person name="Visagie C.M."/>
            <person name="Spraker J."/>
            <person name="Barnes I."/>
            <person name="Buitendag C."/>
            <person name="Ceriani C."/>
            <person name="Del Mar Angel L."/>
            <person name="du Plessis D."/>
            <person name="Fuchs T."/>
            <person name="Gasser K."/>
            <person name="Kramer D."/>
            <person name="Li W."/>
            <person name="Munsamy K."/>
            <person name="Piso A."/>
            <person name="Price J.L."/>
            <person name="Sonnekus B."/>
            <person name="Thomas C."/>
            <person name="van der Nest A."/>
            <person name="van Dijk A."/>
            <person name="van Heerden A."/>
            <person name="van Vuuren N."/>
            <person name="Yilmaz N."/>
            <person name="Duong T.A."/>
            <person name="van der Merwe N.A."/>
            <person name="Wingfield M.J."/>
            <person name="Wingfield B.D."/>
        </authorList>
    </citation>
    <scope>NUCLEOTIDE SEQUENCE [LARGE SCALE GENOMIC DNA]</scope>
    <source>
        <strain evidence="1 2">CMW 12675</strain>
    </source>
</reference>
<dbReference type="EMBL" id="JAWDJO010000337">
    <property type="protein sequence ID" value="KAL1887256.1"/>
    <property type="molecule type" value="Genomic_DNA"/>
</dbReference>
<gene>
    <name evidence="1" type="ORF">Cpir12675_006629</name>
</gene>
<accession>A0ABR3YG13</accession>
<dbReference type="Proteomes" id="UP001583280">
    <property type="component" value="Unassembled WGS sequence"/>
</dbReference>
<name>A0ABR3YG13_9PEZI</name>